<evidence type="ECO:0000256" key="7">
    <source>
        <dbReference type="ARBA" id="ARBA00022691"/>
    </source>
</evidence>
<keyword evidence="4" id="KW-0963">Cytoplasm</keyword>
<keyword evidence="10" id="KW-0411">Iron-sulfur</keyword>
<dbReference type="SFLD" id="SFLDF00275">
    <property type="entry name" value="adenosine_C2_methyltransferase"/>
    <property type="match status" value="1"/>
</dbReference>
<dbReference type="SFLD" id="SFLDS00029">
    <property type="entry name" value="Radical_SAM"/>
    <property type="match status" value="1"/>
</dbReference>
<dbReference type="GO" id="GO:0070475">
    <property type="term" value="P:rRNA base methylation"/>
    <property type="evidence" value="ECO:0007669"/>
    <property type="project" value="TreeGrafter"/>
</dbReference>
<organism evidence="12 13">
    <name type="scientific">Effrenium voratum</name>
    <dbReference type="NCBI Taxonomy" id="2562239"/>
    <lineage>
        <taxon>Eukaryota</taxon>
        <taxon>Sar</taxon>
        <taxon>Alveolata</taxon>
        <taxon>Dinophyceae</taxon>
        <taxon>Suessiales</taxon>
        <taxon>Symbiodiniaceae</taxon>
        <taxon>Effrenium</taxon>
    </lineage>
</organism>
<dbReference type="EMBL" id="CAUJNA010000092">
    <property type="protein sequence ID" value="CAJ1371676.1"/>
    <property type="molecule type" value="Genomic_DNA"/>
</dbReference>
<comment type="cofactor">
    <cofactor evidence="1">
        <name>[4Fe-4S] cluster</name>
        <dbReference type="ChEBI" id="CHEBI:49883"/>
    </cofactor>
</comment>
<dbReference type="AlphaFoldDB" id="A0AA36HMQ2"/>
<dbReference type="Pfam" id="PF04055">
    <property type="entry name" value="Radical_SAM"/>
    <property type="match status" value="1"/>
</dbReference>
<dbReference type="PANTHER" id="PTHR30544">
    <property type="entry name" value="23S RRNA METHYLTRANSFERASE"/>
    <property type="match status" value="1"/>
</dbReference>
<keyword evidence="8" id="KW-0479">Metal-binding</keyword>
<dbReference type="CDD" id="cd01335">
    <property type="entry name" value="Radical_SAM"/>
    <property type="match status" value="1"/>
</dbReference>
<accession>A0AA36HMQ2</accession>
<dbReference type="InterPro" id="IPR004383">
    <property type="entry name" value="rRNA_lsu_MTrfase_RlmN/Cfr"/>
</dbReference>
<protein>
    <recommendedName>
        <fullName evidence="11">Radical SAM core domain-containing protein</fullName>
    </recommendedName>
</protein>
<reference evidence="12" key="1">
    <citation type="submission" date="2023-08" db="EMBL/GenBank/DDBJ databases">
        <authorList>
            <person name="Chen Y."/>
            <person name="Shah S."/>
            <person name="Dougan E. K."/>
            <person name="Thang M."/>
            <person name="Chan C."/>
        </authorList>
    </citation>
    <scope>NUCLEOTIDE SEQUENCE</scope>
</reference>
<dbReference type="GO" id="GO:0046872">
    <property type="term" value="F:metal ion binding"/>
    <property type="evidence" value="ECO:0007669"/>
    <property type="project" value="UniProtKB-KW"/>
</dbReference>
<evidence type="ECO:0000313" key="12">
    <source>
        <dbReference type="EMBL" id="CAJ1371676.1"/>
    </source>
</evidence>
<dbReference type="Gene3D" id="3.20.20.70">
    <property type="entry name" value="Aldolase class I"/>
    <property type="match status" value="1"/>
</dbReference>
<dbReference type="SFLD" id="SFLDG01062">
    <property type="entry name" value="methyltransferase_(Class_A)"/>
    <property type="match status" value="1"/>
</dbReference>
<proteinExistence type="predicted"/>
<evidence type="ECO:0000256" key="10">
    <source>
        <dbReference type="ARBA" id="ARBA00023014"/>
    </source>
</evidence>
<dbReference type="InterPro" id="IPR013785">
    <property type="entry name" value="Aldolase_TIM"/>
</dbReference>
<evidence type="ECO:0000256" key="4">
    <source>
        <dbReference type="ARBA" id="ARBA00022490"/>
    </source>
</evidence>
<gene>
    <name evidence="12" type="ORF">EVOR1521_LOCUS1946</name>
</gene>
<dbReference type="PROSITE" id="PS51918">
    <property type="entry name" value="RADICAL_SAM"/>
    <property type="match status" value="1"/>
</dbReference>
<keyword evidence="13" id="KW-1185">Reference proteome</keyword>
<evidence type="ECO:0000256" key="1">
    <source>
        <dbReference type="ARBA" id="ARBA00001966"/>
    </source>
</evidence>
<evidence type="ECO:0000313" key="13">
    <source>
        <dbReference type="Proteomes" id="UP001178507"/>
    </source>
</evidence>
<keyword evidence="9" id="KW-0408">Iron</keyword>
<dbReference type="PANTHER" id="PTHR30544:SF5">
    <property type="entry name" value="RADICAL SAM CORE DOMAIN-CONTAINING PROTEIN"/>
    <property type="match status" value="1"/>
</dbReference>
<evidence type="ECO:0000256" key="9">
    <source>
        <dbReference type="ARBA" id="ARBA00023004"/>
    </source>
</evidence>
<evidence type="ECO:0000256" key="2">
    <source>
        <dbReference type="ARBA" id="ARBA00004496"/>
    </source>
</evidence>
<dbReference type="GO" id="GO:0005737">
    <property type="term" value="C:cytoplasm"/>
    <property type="evidence" value="ECO:0007669"/>
    <property type="project" value="UniProtKB-SubCell"/>
</dbReference>
<evidence type="ECO:0000256" key="8">
    <source>
        <dbReference type="ARBA" id="ARBA00022723"/>
    </source>
</evidence>
<dbReference type="InterPro" id="IPR007197">
    <property type="entry name" value="rSAM"/>
</dbReference>
<evidence type="ECO:0000256" key="6">
    <source>
        <dbReference type="ARBA" id="ARBA00022679"/>
    </source>
</evidence>
<sequence>MVQRWAWRLPRQLASFRRSLCTEESQEAWHHLLPPGASFQILRHETDGRGGGSLLFQAGDPRRPGRLMRAETVIIPRHVRPWEQKCVDADLEAKRGAAVCVSSQAGCPLDCAFCDTGRVKPAANLPGWAIAAQVAAARRLYPVQRVVFMGMGEPLLNYTEVSRAIQVLQQESQLSRPWAITVSTVGVAPKIRSLAVDHPKVALAVSLHASSQDLRLKLLPSAARRWALDEVMESVRHHEEAVHRVPMFAYTLLPGVNDSEAQASELVQLMLQGRPPGSPRPFVNLVPYNATMAGDSAGFAVPSSKQLRDFRSLLRARGLRTTVRWSTTEGRVLGAACGQLAARERPSAKEDSECPPVQPPGEALLTWQMYRATAPDLLDMLCENGSRLNAIHISAAFVTLARSTKPAKWQQSEGFQALLRRTQEVPDLSAQCCANVIWSLAKLAYKPGSTLLVPLFAAAEREVGHFWPRNLANVLWACARLRCGSGGPSSGFLRPAVQQLAAVAPQLTPVELANSLWAMARMRLPRNERVLGMLAAAAEPQLSRWKPQDIANALWAFAEFDYQPPGGLVEALACAPQESLERFKPDELAMSLRSIARLSASPDATSPLWRQAAGHLSQNAKELRPERVADAVQAFAEFPVGTEESACCPPCAGTRQRAGTWHGGR</sequence>
<keyword evidence="3" id="KW-0004">4Fe-4S</keyword>
<dbReference type="GO" id="GO:0051539">
    <property type="term" value="F:4 iron, 4 sulfur cluster binding"/>
    <property type="evidence" value="ECO:0007669"/>
    <property type="project" value="UniProtKB-KW"/>
</dbReference>
<evidence type="ECO:0000259" key="11">
    <source>
        <dbReference type="PROSITE" id="PS51918"/>
    </source>
</evidence>
<dbReference type="Proteomes" id="UP001178507">
    <property type="component" value="Unassembled WGS sequence"/>
</dbReference>
<dbReference type="SUPFAM" id="SSF102114">
    <property type="entry name" value="Radical SAM enzymes"/>
    <property type="match status" value="1"/>
</dbReference>
<dbReference type="InterPro" id="IPR058240">
    <property type="entry name" value="rSAM_sf"/>
</dbReference>
<evidence type="ECO:0000256" key="3">
    <source>
        <dbReference type="ARBA" id="ARBA00022485"/>
    </source>
</evidence>
<dbReference type="GO" id="GO:0008173">
    <property type="term" value="F:RNA methyltransferase activity"/>
    <property type="evidence" value="ECO:0007669"/>
    <property type="project" value="InterPro"/>
</dbReference>
<keyword evidence="5" id="KW-0489">Methyltransferase</keyword>
<dbReference type="GO" id="GO:0030488">
    <property type="term" value="P:tRNA methylation"/>
    <property type="evidence" value="ECO:0007669"/>
    <property type="project" value="TreeGrafter"/>
</dbReference>
<keyword evidence="7" id="KW-0949">S-adenosyl-L-methionine</keyword>
<dbReference type="InterPro" id="IPR040072">
    <property type="entry name" value="Methyltransferase_A"/>
</dbReference>
<name>A0AA36HMQ2_9DINO</name>
<keyword evidence="6" id="KW-0808">Transferase</keyword>
<comment type="caution">
    <text evidence="12">The sequence shown here is derived from an EMBL/GenBank/DDBJ whole genome shotgun (WGS) entry which is preliminary data.</text>
</comment>
<evidence type="ECO:0000256" key="5">
    <source>
        <dbReference type="ARBA" id="ARBA00022603"/>
    </source>
</evidence>
<comment type="subcellular location">
    <subcellularLocation>
        <location evidence="2">Cytoplasm</location>
    </subcellularLocation>
</comment>
<feature type="domain" description="Radical SAM core" evidence="11">
    <location>
        <begin position="93"/>
        <end position="320"/>
    </location>
</feature>